<proteinExistence type="predicted"/>
<name>A0A0G4GXY4_9ALVE</name>
<feature type="region of interest" description="Disordered" evidence="1">
    <location>
        <begin position="204"/>
        <end position="259"/>
    </location>
</feature>
<organism evidence="2">
    <name type="scientific">Chromera velia CCMP2878</name>
    <dbReference type="NCBI Taxonomy" id="1169474"/>
    <lineage>
        <taxon>Eukaryota</taxon>
        <taxon>Sar</taxon>
        <taxon>Alveolata</taxon>
        <taxon>Colpodellida</taxon>
        <taxon>Chromeraceae</taxon>
        <taxon>Chromera</taxon>
    </lineage>
</organism>
<protein>
    <submittedName>
        <fullName evidence="2">Uncharacterized protein</fullName>
    </submittedName>
</protein>
<evidence type="ECO:0000313" key="2">
    <source>
        <dbReference type="EMBL" id="CEM35989.1"/>
    </source>
</evidence>
<feature type="compositionally biased region" description="Low complexity" evidence="1">
    <location>
        <begin position="231"/>
        <end position="242"/>
    </location>
</feature>
<accession>A0A0G4GXY4</accession>
<feature type="region of interest" description="Disordered" evidence="1">
    <location>
        <begin position="1"/>
        <end position="29"/>
    </location>
</feature>
<dbReference type="EMBL" id="CDMZ01001669">
    <property type="protein sequence ID" value="CEM35989.1"/>
    <property type="molecule type" value="Genomic_DNA"/>
</dbReference>
<feature type="compositionally biased region" description="Gly residues" evidence="1">
    <location>
        <begin position="243"/>
        <end position="259"/>
    </location>
</feature>
<sequence length="259" mass="27622">MTTVEGPRQDSDDRSAAAEQPKHDSSDRTAVIEAVCSDGKVAMSAAEFKQVVNAGDILGSLVYGHPGMRSEARPKYDVFRTYGVSRKVLNVIRACIRGNGTLPQDRDALALAVSGDLRHSAETLGGFPLVNEALKQHEAKQEENQRATVPLADRAGIYEWRNLIRIQTSTTSANRVDFQRAFNALGMKGFMLVSERDVESDSKEYVFRRPKDSTQGNAAPLCQAGATPAASESGTPSSSSSSGSGGWGSPALNGGGSSW</sequence>
<reference evidence="2" key="1">
    <citation type="submission" date="2014-11" db="EMBL/GenBank/DDBJ databases">
        <authorList>
            <person name="Otto D Thomas"/>
            <person name="Naeem Raeece"/>
        </authorList>
    </citation>
    <scope>NUCLEOTIDE SEQUENCE</scope>
</reference>
<dbReference type="VEuPathDB" id="CryptoDB:Cvel_5387"/>
<dbReference type="PhylomeDB" id="A0A0G4GXY4"/>
<dbReference type="AlphaFoldDB" id="A0A0G4GXY4"/>
<evidence type="ECO:0000256" key="1">
    <source>
        <dbReference type="SAM" id="MobiDB-lite"/>
    </source>
</evidence>
<feature type="compositionally biased region" description="Basic and acidic residues" evidence="1">
    <location>
        <begin position="7"/>
        <end position="27"/>
    </location>
</feature>
<gene>
    <name evidence="2" type="ORF">Cvel_5387</name>
</gene>